<reference evidence="6 7" key="2">
    <citation type="submission" date="2014-05" db="EMBL/GenBank/DDBJ databases">
        <title>Genome sequence of the 3-chlorobenzoate degrading bacterium Pseudomonas knackmussii B13 shows multiple evidence for horizontal gene transfer.</title>
        <authorList>
            <person name="Miyazaki R."/>
            <person name="Bertelli C."/>
            <person name="Falquet L."/>
            <person name="Robinson-Rechavi M."/>
            <person name="Gharib W."/>
            <person name="Roy S."/>
            <person name="Van der Meer J.R."/>
        </authorList>
    </citation>
    <scope>NUCLEOTIDE SEQUENCE [LARGE SCALE GENOMIC DNA]</scope>
    <source>
        <strain evidence="6 7">B13</strain>
    </source>
</reference>
<dbReference type="Gene3D" id="1.10.10.60">
    <property type="entry name" value="Homeodomain-like"/>
    <property type="match status" value="1"/>
</dbReference>
<dbReference type="InterPro" id="IPR003313">
    <property type="entry name" value="AraC-bd"/>
</dbReference>
<dbReference type="Gene3D" id="2.60.120.10">
    <property type="entry name" value="Jelly Rolls"/>
    <property type="match status" value="1"/>
</dbReference>
<dbReference type="SUPFAM" id="SSF51215">
    <property type="entry name" value="Regulatory protein AraC"/>
    <property type="match status" value="1"/>
</dbReference>
<dbReference type="InterPro" id="IPR018060">
    <property type="entry name" value="HTH_AraC"/>
</dbReference>
<dbReference type="PROSITE" id="PS01124">
    <property type="entry name" value="HTH_ARAC_FAMILY_2"/>
    <property type="match status" value="1"/>
</dbReference>
<dbReference type="KEGG" id="pkc:PKB_2369"/>
<keyword evidence="3" id="KW-0010">Activator</keyword>
<keyword evidence="7" id="KW-1185">Reference proteome</keyword>
<dbReference type="SMART" id="SM00342">
    <property type="entry name" value="HTH_ARAC"/>
    <property type="match status" value="1"/>
</dbReference>
<name>A0A024HFR5_PSEKB</name>
<organism evidence="6 7">
    <name type="scientific">Pseudomonas knackmussii (strain DSM 6978 / CCUG 54928 / LMG 23759 / B13)</name>
    <dbReference type="NCBI Taxonomy" id="1301098"/>
    <lineage>
        <taxon>Bacteria</taxon>
        <taxon>Pseudomonadati</taxon>
        <taxon>Pseudomonadota</taxon>
        <taxon>Gammaproteobacteria</taxon>
        <taxon>Pseudomonadales</taxon>
        <taxon>Pseudomonadaceae</taxon>
        <taxon>Pseudomonas</taxon>
    </lineage>
</organism>
<dbReference type="PANTHER" id="PTHR43280">
    <property type="entry name" value="ARAC-FAMILY TRANSCRIPTIONAL REGULATOR"/>
    <property type="match status" value="1"/>
</dbReference>
<evidence type="ECO:0000256" key="2">
    <source>
        <dbReference type="ARBA" id="ARBA00023125"/>
    </source>
</evidence>
<dbReference type="InterPro" id="IPR047264">
    <property type="entry name" value="Cupin_HpaA-like_N"/>
</dbReference>
<evidence type="ECO:0000313" key="7">
    <source>
        <dbReference type="Proteomes" id="UP000025241"/>
    </source>
</evidence>
<proteinExistence type="predicted"/>
<keyword evidence="2" id="KW-0238">DNA-binding</keyword>
<dbReference type="AlphaFoldDB" id="A0A024HFR5"/>
<dbReference type="InterPro" id="IPR020449">
    <property type="entry name" value="Tscrpt_reg_AraC-type_HTH"/>
</dbReference>
<dbReference type="CDD" id="cd06999">
    <property type="entry name" value="cupin_HpaA-like_N"/>
    <property type="match status" value="1"/>
</dbReference>
<dbReference type="eggNOG" id="COG2207">
    <property type="taxonomic scope" value="Bacteria"/>
</dbReference>
<feature type="domain" description="HTH araC/xylS-type" evidence="5">
    <location>
        <begin position="191"/>
        <end position="289"/>
    </location>
</feature>
<dbReference type="STRING" id="1301098.PKB_2369"/>
<reference evidence="6 7" key="1">
    <citation type="submission" date="2013-03" db="EMBL/GenBank/DDBJ databases">
        <authorList>
            <person name="Linke B."/>
        </authorList>
    </citation>
    <scope>NUCLEOTIDE SEQUENCE [LARGE SCALE GENOMIC DNA]</scope>
    <source>
        <strain evidence="6 7">B13</strain>
    </source>
</reference>
<dbReference type="InterPro" id="IPR014710">
    <property type="entry name" value="RmlC-like_jellyroll"/>
</dbReference>
<accession>A0A024HFR5</accession>
<dbReference type="PANTHER" id="PTHR43280:SF32">
    <property type="entry name" value="TRANSCRIPTIONAL REGULATORY PROTEIN"/>
    <property type="match status" value="1"/>
</dbReference>
<sequence>MHKTSAPNPVPVFQLYGETHAWPTPDPIHCESIPSRSSLYDWEIRPHRHADLVQLLYVRSGEAELEVEGVVTHVREATLQVSPPLSVHGFRFTAQIDGYVLSLAQPFAEELARLLDSPVLEESQCYAAGEDERYLSTLFESIDREYARHEPGRELMLRSLVSALLVWLSRRHLQASHAAGPALDRGREHLQAFRRLVEAHFREHLPIERYAQRLGISTAHLNALCRRLAGVSALQLINQRLLLEAKRNLVYTGMTVQEVSDQLGFSEPAYFSRFFKRGTGQSPKAFRENR</sequence>
<keyword evidence="1" id="KW-0805">Transcription regulation</keyword>
<gene>
    <name evidence="6" type="ORF">PKB_2369</name>
</gene>
<protein>
    <submittedName>
        <fullName evidence="6">Transcriptional regulator PobR</fullName>
    </submittedName>
</protein>
<evidence type="ECO:0000256" key="3">
    <source>
        <dbReference type="ARBA" id="ARBA00023159"/>
    </source>
</evidence>
<dbReference type="PRINTS" id="PR00032">
    <property type="entry name" value="HTHARAC"/>
</dbReference>
<dbReference type="InterPro" id="IPR037923">
    <property type="entry name" value="HTH-like"/>
</dbReference>
<dbReference type="Proteomes" id="UP000025241">
    <property type="component" value="Chromosome I"/>
</dbReference>
<dbReference type="GO" id="GO:0043565">
    <property type="term" value="F:sequence-specific DNA binding"/>
    <property type="evidence" value="ECO:0007669"/>
    <property type="project" value="InterPro"/>
</dbReference>
<dbReference type="HOGENOM" id="CLU_000445_88_2_6"/>
<dbReference type="Pfam" id="PF02311">
    <property type="entry name" value="AraC_binding"/>
    <property type="match status" value="1"/>
</dbReference>
<evidence type="ECO:0000313" key="6">
    <source>
        <dbReference type="EMBL" id="CDF83716.1"/>
    </source>
</evidence>
<dbReference type="RefSeq" id="WP_043251899.1">
    <property type="nucleotide sequence ID" value="NZ_HG322950.1"/>
</dbReference>
<dbReference type="EMBL" id="HG322950">
    <property type="protein sequence ID" value="CDF83716.1"/>
    <property type="molecule type" value="Genomic_DNA"/>
</dbReference>
<dbReference type="InterPro" id="IPR009057">
    <property type="entry name" value="Homeodomain-like_sf"/>
</dbReference>
<keyword evidence="4" id="KW-0804">Transcription</keyword>
<dbReference type="SUPFAM" id="SSF46689">
    <property type="entry name" value="Homeodomain-like"/>
    <property type="match status" value="1"/>
</dbReference>
<evidence type="ECO:0000256" key="4">
    <source>
        <dbReference type="ARBA" id="ARBA00023163"/>
    </source>
</evidence>
<dbReference type="PATRIC" id="fig|1301098.3.peg.2374"/>
<evidence type="ECO:0000259" key="5">
    <source>
        <dbReference type="PROSITE" id="PS01124"/>
    </source>
</evidence>
<dbReference type="OrthoDB" id="9814125at2"/>
<dbReference type="Pfam" id="PF12833">
    <property type="entry name" value="HTH_18"/>
    <property type="match status" value="1"/>
</dbReference>
<evidence type="ECO:0000256" key="1">
    <source>
        <dbReference type="ARBA" id="ARBA00023015"/>
    </source>
</evidence>
<dbReference type="GO" id="GO:0003700">
    <property type="term" value="F:DNA-binding transcription factor activity"/>
    <property type="evidence" value="ECO:0007669"/>
    <property type="project" value="InterPro"/>
</dbReference>